<dbReference type="Proteomes" id="UP000050911">
    <property type="component" value="Unassembled WGS sequence"/>
</dbReference>
<dbReference type="EMBL" id="AZCX01000006">
    <property type="protein sequence ID" value="KRK47702.1"/>
    <property type="molecule type" value="Genomic_DNA"/>
</dbReference>
<evidence type="ECO:0000313" key="6">
    <source>
        <dbReference type="EMBL" id="KRK47702.1"/>
    </source>
</evidence>
<sequence length="110" mass="12922">MNKRNPLQSHIQVTVRYVEKRNGKKANFDARKILSSLNHLTHDDRLIRRTNALVLAQIASYTQIDTQTIRDLIIKTLNQLDHPELAKRYDEYRPSQPSKSSFQQLSFFNL</sequence>
<evidence type="ECO:0000313" key="7">
    <source>
        <dbReference type="Proteomes" id="UP000050911"/>
    </source>
</evidence>
<accession>A0A0R1HMG8</accession>
<dbReference type="PATRIC" id="fig|1302272.5.peg.2235"/>
<organism evidence="6 7">
    <name type="scientific">Secundilactobacillus kimchicus JCM 15530</name>
    <dbReference type="NCBI Taxonomy" id="1302272"/>
    <lineage>
        <taxon>Bacteria</taxon>
        <taxon>Bacillati</taxon>
        <taxon>Bacillota</taxon>
        <taxon>Bacilli</taxon>
        <taxon>Lactobacillales</taxon>
        <taxon>Lactobacillaceae</taxon>
        <taxon>Secundilactobacillus</taxon>
    </lineage>
</organism>
<feature type="domain" description="ATP-cone" evidence="5">
    <location>
        <begin position="16"/>
        <end position="100"/>
    </location>
</feature>
<keyword evidence="1 3" id="KW-0547">Nucleotide-binding</keyword>
<proteinExistence type="predicted"/>
<feature type="compositionally biased region" description="Polar residues" evidence="4">
    <location>
        <begin position="95"/>
        <end position="110"/>
    </location>
</feature>
<gene>
    <name evidence="6" type="ORF">FC96_GL002186</name>
</gene>
<dbReference type="PROSITE" id="PS51161">
    <property type="entry name" value="ATP_CONE"/>
    <property type="match status" value="1"/>
</dbReference>
<dbReference type="RefSeq" id="WP_056942683.1">
    <property type="nucleotide sequence ID" value="NZ_AZCX01000006.1"/>
</dbReference>
<evidence type="ECO:0000259" key="5">
    <source>
        <dbReference type="PROSITE" id="PS51161"/>
    </source>
</evidence>
<keyword evidence="7" id="KW-1185">Reference proteome</keyword>
<keyword evidence="2 3" id="KW-0067">ATP-binding</keyword>
<name>A0A0R1HMG8_9LACO</name>
<dbReference type="Pfam" id="PF03477">
    <property type="entry name" value="ATP-cone"/>
    <property type="match status" value="1"/>
</dbReference>
<evidence type="ECO:0000256" key="2">
    <source>
        <dbReference type="ARBA" id="ARBA00022840"/>
    </source>
</evidence>
<dbReference type="AlphaFoldDB" id="A0A0R1HMG8"/>
<dbReference type="InterPro" id="IPR005144">
    <property type="entry name" value="ATP-cone_dom"/>
</dbReference>
<evidence type="ECO:0000256" key="3">
    <source>
        <dbReference type="PROSITE-ProRule" id="PRU00492"/>
    </source>
</evidence>
<evidence type="ECO:0000256" key="4">
    <source>
        <dbReference type="SAM" id="MobiDB-lite"/>
    </source>
</evidence>
<dbReference type="GO" id="GO:0005524">
    <property type="term" value="F:ATP binding"/>
    <property type="evidence" value="ECO:0007669"/>
    <property type="project" value="UniProtKB-UniRule"/>
</dbReference>
<feature type="region of interest" description="Disordered" evidence="4">
    <location>
        <begin position="89"/>
        <end position="110"/>
    </location>
</feature>
<evidence type="ECO:0000256" key="1">
    <source>
        <dbReference type="ARBA" id="ARBA00022741"/>
    </source>
</evidence>
<reference evidence="6 7" key="1">
    <citation type="journal article" date="2015" name="Genome Announc.">
        <title>Expanding the biotechnology potential of lactobacilli through comparative genomics of 213 strains and associated genera.</title>
        <authorList>
            <person name="Sun Z."/>
            <person name="Harris H.M."/>
            <person name="McCann A."/>
            <person name="Guo C."/>
            <person name="Argimon S."/>
            <person name="Zhang W."/>
            <person name="Yang X."/>
            <person name="Jeffery I.B."/>
            <person name="Cooney J.C."/>
            <person name="Kagawa T.F."/>
            <person name="Liu W."/>
            <person name="Song Y."/>
            <person name="Salvetti E."/>
            <person name="Wrobel A."/>
            <person name="Rasinkangas P."/>
            <person name="Parkhill J."/>
            <person name="Rea M.C."/>
            <person name="O'Sullivan O."/>
            <person name="Ritari J."/>
            <person name="Douillard F.P."/>
            <person name="Paul Ross R."/>
            <person name="Yang R."/>
            <person name="Briner A.E."/>
            <person name="Felis G.E."/>
            <person name="de Vos W.M."/>
            <person name="Barrangou R."/>
            <person name="Klaenhammer T.R."/>
            <person name="Caufield P.W."/>
            <person name="Cui Y."/>
            <person name="Zhang H."/>
            <person name="O'Toole P.W."/>
        </authorList>
    </citation>
    <scope>NUCLEOTIDE SEQUENCE [LARGE SCALE GENOMIC DNA]</scope>
    <source>
        <strain evidence="6 7">JCM 15530</strain>
    </source>
</reference>
<protein>
    <recommendedName>
        <fullName evidence="5">ATP-cone domain-containing protein</fullName>
    </recommendedName>
</protein>
<comment type="caution">
    <text evidence="6">The sequence shown here is derived from an EMBL/GenBank/DDBJ whole genome shotgun (WGS) entry which is preliminary data.</text>
</comment>